<name>A0ACC3N7T6_9PEZI</name>
<reference evidence="1" key="1">
    <citation type="submission" date="2023-07" db="EMBL/GenBank/DDBJ databases">
        <title>Black Yeasts Isolated from many extreme environments.</title>
        <authorList>
            <person name="Coleine C."/>
            <person name="Stajich J.E."/>
            <person name="Selbmann L."/>
        </authorList>
    </citation>
    <scope>NUCLEOTIDE SEQUENCE</scope>
    <source>
        <strain evidence="1">CCFEE 5714</strain>
    </source>
</reference>
<comment type="caution">
    <text evidence="1">The sequence shown here is derived from an EMBL/GenBank/DDBJ whole genome shotgun (WGS) entry which is preliminary data.</text>
</comment>
<protein>
    <submittedName>
        <fullName evidence="1">Uncharacterized protein</fullName>
    </submittedName>
</protein>
<organism evidence="1 2">
    <name type="scientific">Vermiconidia calcicola</name>
    <dbReference type="NCBI Taxonomy" id="1690605"/>
    <lineage>
        <taxon>Eukaryota</taxon>
        <taxon>Fungi</taxon>
        <taxon>Dikarya</taxon>
        <taxon>Ascomycota</taxon>
        <taxon>Pezizomycotina</taxon>
        <taxon>Dothideomycetes</taxon>
        <taxon>Dothideomycetidae</taxon>
        <taxon>Mycosphaerellales</taxon>
        <taxon>Extremaceae</taxon>
        <taxon>Vermiconidia</taxon>
    </lineage>
</organism>
<evidence type="ECO:0000313" key="2">
    <source>
        <dbReference type="Proteomes" id="UP001281147"/>
    </source>
</evidence>
<dbReference type="EMBL" id="JAUTXU010000080">
    <property type="protein sequence ID" value="KAK3710908.1"/>
    <property type="molecule type" value="Genomic_DNA"/>
</dbReference>
<proteinExistence type="predicted"/>
<evidence type="ECO:0000313" key="1">
    <source>
        <dbReference type="EMBL" id="KAK3710908.1"/>
    </source>
</evidence>
<accession>A0ACC3N7T6</accession>
<dbReference type="Proteomes" id="UP001281147">
    <property type="component" value="Unassembled WGS sequence"/>
</dbReference>
<keyword evidence="2" id="KW-1185">Reference proteome</keyword>
<gene>
    <name evidence="1" type="ORF">LTR37_009929</name>
</gene>
<sequence length="167" mass="19160">MDQQHGPSQYGSDHFIRMTKHFVDMWSKPLHTVSHAEFNKMFSEHVNWFDHAFLIHRKGHAGVEMLRERWLTTNQPFSVAITDIQPNANGTFVQAVAEGVFAEDLYTIKATKKPFTYQLCIRLEFDVQTGLIARVNEYYTKSWGQSVPVSEYRVDETRAGAPGLPAL</sequence>